<organism evidence="1">
    <name type="scientific">marine metagenome</name>
    <dbReference type="NCBI Taxonomy" id="408172"/>
    <lineage>
        <taxon>unclassified sequences</taxon>
        <taxon>metagenomes</taxon>
        <taxon>ecological metagenomes</taxon>
    </lineage>
</organism>
<gene>
    <name evidence="1" type="ORF">METZ01_LOCUS316418</name>
</gene>
<dbReference type="EMBL" id="UINC01102163">
    <property type="protein sequence ID" value="SVC63564.1"/>
    <property type="molecule type" value="Genomic_DNA"/>
</dbReference>
<evidence type="ECO:0000313" key="1">
    <source>
        <dbReference type="EMBL" id="SVC63564.1"/>
    </source>
</evidence>
<reference evidence="1" key="1">
    <citation type="submission" date="2018-05" db="EMBL/GenBank/DDBJ databases">
        <authorList>
            <person name="Lanie J.A."/>
            <person name="Ng W.-L."/>
            <person name="Kazmierczak K.M."/>
            <person name="Andrzejewski T.M."/>
            <person name="Davidsen T.M."/>
            <person name="Wayne K.J."/>
            <person name="Tettelin H."/>
            <person name="Glass J.I."/>
            <person name="Rusch D."/>
            <person name="Podicherti R."/>
            <person name="Tsui H.-C.T."/>
            <person name="Winkler M.E."/>
        </authorList>
    </citation>
    <scope>NUCLEOTIDE SEQUENCE</scope>
</reference>
<accession>A0A382NQV8</accession>
<name>A0A382NQV8_9ZZZZ</name>
<proteinExistence type="predicted"/>
<protein>
    <submittedName>
        <fullName evidence="1">Uncharacterized protein</fullName>
    </submittedName>
</protein>
<sequence>MLLTIIGSIFAYRIPKIGVSFCA</sequence>
<dbReference type="AlphaFoldDB" id="A0A382NQV8"/>